<sequence>MQPDRLIQGISQISIPVRSMEEAVQFYRDTIGLTLLFQIPNIAFFECSGIRLMLSVAEDAKFDHPSSVFYFHVDNITTAYETLCTRGVSFISEPHMVAEVGHTQTWMALFHDPDQNVRALMSEVAVAT</sequence>
<dbReference type="CDD" id="cd06587">
    <property type="entry name" value="VOC"/>
    <property type="match status" value="1"/>
</dbReference>
<evidence type="ECO:0000313" key="3">
    <source>
        <dbReference type="Proteomes" id="UP000316208"/>
    </source>
</evidence>
<organism evidence="2 3">
    <name type="scientific">Paenibacillus popilliae</name>
    <name type="common">Bacillus popilliae</name>
    <dbReference type="NCBI Taxonomy" id="78057"/>
    <lineage>
        <taxon>Bacteria</taxon>
        <taxon>Bacillati</taxon>
        <taxon>Bacillota</taxon>
        <taxon>Bacilli</taxon>
        <taxon>Bacillales</taxon>
        <taxon>Paenibacillaceae</taxon>
        <taxon>Paenibacillus</taxon>
    </lineage>
</organism>
<dbReference type="SUPFAM" id="SSF54593">
    <property type="entry name" value="Glyoxalase/Bleomycin resistance protein/Dihydroxybiphenyl dioxygenase"/>
    <property type="match status" value="1"/>
</dbReference>
<dbReference type="Gene3D" id="3.10.180.10">
    <property type="entry name" value="2,3-Dihydroxybiphenyl 1,2-Dioxygenase, domain 1"/>
    <property type="match status" value="1"/>
</dbReference>
<evidence type="ECO:0000313" key="2">
    <source>
        <dbReference type="EMBL" id="TQR43999.1"/>
    </source>
</evidence>
<protein>
    <submittedName>
        <fullName evidence="2">VOC family protein</fullName>
    </submittedName>
</protein>
<dbReference type="EMBL" id="SADY01000005">
    <property type="protein sequence ID" value="TQR43999.1"/>
    <property type="molecule type" value="Genomic_DNA"/>
</dbReference>
<feature type="domain" description="VOC" evidence="1">
    <location>
        <begin position="9"/>
        <end position="123"/>
    </location>
</feature>
<proteinExistence type="predicted"/>
<dbReference type="RefSeq" id="WP_142544996.1">
    <property type="nucleotide sequence ID" value="NZ_SADY01000005.1"/>
</dbReference>
<dbReference type="InterPro" id="IPR029068">
    <property type="entry name" value="Glyas_Bleomycin-R_OHBP_Dase"/>
</dbReference>
<keyword evidence="3" id="KW-1185">Reference proteome</keyword>
<dbReference type="InterPro" id="IPR037523">
    <property type="entry name" value="VOC_core"/>
</dbReference>
<dbReference type="PROSITE" id="PS51819">
    <property type="entry name" value="VOC"/>
    <property type="match status" value="1"/>
</dbReference>
<evidence type="ECO:0000259" key="1">
    <source>
        <dbReference type="PROSITE" id="PS51819"/>
    </source>
</evidence>
<name>A0ABY3AND6_PAEPP</name>
<accession>A0ABY3AND6</accession>
<comment type="caution">
    <text evidence="2">The sequence shown here is derived from an EMBL/GenBank/DDBJ whole genome shotgun (WGS) entry which is preliminary data.</text>
</comment>
<dbReference type="Pfam" id="PF00903">
    <property type="entry name" value="Glyoxalase"/>
    <property type="match status" value="1"/>
</dbReference>
<reference evidence="2 3" key="1">
    <citation type="submission" date="2018-03" db="EMBL/GenBank/DDBJ databases">
        <title>Aerobic endospore-forming bacteria genome sequencing and assembly.</title>
        <authorList>
            <person name="Cavalcante D.A."/>
            <person name="Driks A."/>
            <person name="Putonti C."/>
            <person name="De-Souza M.T."/>
        </authorList>
    </citation>
    <scope>NUCLEOTIDE SEQUENCE [LARGE SCALE GENOMIC DNA]</scope>
    <source>
        <strain evidence="2 3">SDF0028</strain>
    </source>
</reference>
<dbReference type="Proteomes" id="UP000316208">
    <property type="component" value="Unassembled WGS sequence"/>
</dbReference>
<dbReference type="InterPro" id="IPR004360">
    <property type="entry name" value="Glyas_Fos-R_dOase_dom"/>
</dbReference>
<gene>
    <name evidence="2" type="ORF">C7Y44_17985</name>
</gene>